<keyword evidence="2" id="KW-1185">Reference proteome</keyword>
<name>A0ACC1ABL5_9ROSI</name>
<organism evidence="1 2">
    <name type="scientific">Pistacia atlantica</name>
    <dbReference type="NCBI Taxonomy" id="434234"/>
    <lineage>
        <taxon>Eukaryota</taxon>
        <taxon>Viridiplantae</taxon>
        <taxon>Streptophyta</taxon>
        <taxon>Embryophyta</taxon>
        <taxon>Tracheophyta</taxon>
        <taxon>Spermatophyta</taxon>
        <taxon>Magnoliopsida</taxon>
        <taxon>eudicotyledons</taxon>
        <taxon>Gunneridae</taxon>
        <taxon>Pentapetalae</taxon>
        <taxon>rosids</taxon>
        <taxon>malvids</taxon>
        <taxon>Sapindales</taxon>
        <taxon>Anacardiaceae</taxon>
        <taxon>Pistacia</taxon>
    </lineage>
</organism>
<gene>
    <name evidence="1" type="ORF">Patl1_10729</name>
</gene>
<reference evidence="2" key="1">
    <citation type="journal article" date="2023" name="G3 (Bethesda)">
        <title>Genome assembly and association tests identify interacting loci associated with vigor, precocity, and sex in interspecific pistachio rootstocks.</title>
        <authorList>
            <person name="Palmer W."/>
            <person name="Jacygrad E."/>
            <person name="Sagayaradj S."/>
            <person name="Cavanaugh K."/>
            <person name="Han R."/>
            <person name="Bertier L."/>
            <person name="Beede B."/>
            <person name="Kafkas S."/>
            <person name="Golino D."/>
            <person name="Preece J."/>
            <person name="Michelmore R."/>
        </authorList>
    </citation>
    <scope>NUCLEOTIDE SEQUENCE [LARGE SCALE GENOMIC DNA]</scope>
</reference>
<comment type="caution">
    <text evidence="1">The sequence shown here is derived from an EMBL/GenBank/DDBJ whole genome shotgun (WGS) entry which is preliminary data.</text>
</comment>
<protein>
    <submittedName>
        <fullName evidence="1">Uncharacterized protein</fullName>
    </submittedName>
</protein>
<dbReference type="Proteomes" id="UP001164250">
    <property type="component" value="Chromosome 12"/>
</dbReference>
<dbReference type="EMBL" id="CM047908">
    <property type="protein sequence ID" value="KAJ0083131.1"/>
    <property type="molecule type" value="Genomic_DNA"/>
</dbReference>
<sequence length="70" mass="7872">MGSSSEFYAIESRLKYLQVCQSGNADALDVAENAEERSYCVIMMERLTGSAEGRIDHMLQDFKLIPTTLH</sequence>
<evidence type="ECO:0000313" key="1">
    <source>
        <dbReference type="EMBL" id="KAJ0083131.1"/>
    </source>
</evidence>
<proteinExistence type="predicted"/>
<accession>A0ACC1ABL5</accession>
<evidence type="ECO:0000313" key="2">
    <source>
        <dbReference type="Proteomes" id="UP001164250"/>
    </source>
</evidence>